<evidence type="ECO:0000256" key="8">
    <source>
        <dbReference type="ARBA" id="ARBA00023012"/>
    </source>
</evidence>
<keyword evidence="7 10" id="KW-0067">ATP-binding</keyword>
<evidence type="ECO:0000259" key="9">
    <source>
        <dbReference type="PROSITE" id="PS50109"/>
    </source>
</evidence>
<comment type="catalytic activity">
    <reaction evidence="1">
        <text>ATP + protein L-histidine = ADP + protein N-phospho-L-histidine.</text>
        <dbReference type="EC" id="2.7.13.3"/>
    </reaction>
</comment>
<sequence>MPNIEQLLVQNDFYHVFQPIYRFPGKSILGYEALIREFSGQNGQVLTEELRLEEIITAVCRNACEACGSNGIVGFLVRISDETVEFIISDNGEGIAADILPRVKEPFFTTKEEALGFGLSYCEIMTRKIGGRMHIQSSTEGTEVRLVFPLSTL</sequence>
<dbReference type="InterPro" id="IPR004358">
    <property type="entry name" value="Sig_transdc_His_kin-like_C"/>
</dbReference>
<evidence type="ECO:0000256" key="3">
    <source>
        <dbReference type="ARBA" id="ARBA00022553"/>
    </source>
</evidence>
<dbReference type="PROSITE" id="PS50109">
    <property type="entry name" value="HIS_KIN"/>
    <property type="match status" value="1"/>
</dbReference>
<dbReference type="PRINTS" id="PR00344">
    <property type="entry name" value="BCTRLSENSOR"/>
</dbReference>
<keyword evidence="8" id="KW-0902">Two-component regulatory system</keyword>
<gene>
    <name evidence="10" type="ORF">ACFFK0_15305</name>
</gene>
<evidence type="ECO:0000256" key="5">
    <source>
        <dbReference type="ARBA" id="ARBA00022741"/>
    </source>
</evidence>
<organism evidence="10 11">
    <name type="scientific">Paenibacillus chartarius</name>
    <dbReference type="NCBI Taxonomy" id="747481"/>
    <lineage>
        <taxon>Bacteria</taxon>
        <taxon>Bacillati</taxon>
        <taxon>Bacillota</taxon>
        <taxon>Bacilli</taxon>
        <taxon>Bacillales</taxon>
        <taxon>Paenibacillaceae</taxon>
        <taxon>Paenibacillus</taxon>
    </lineage>
</organism>
<evidence type="ECO:0000256" key="1">
    <source>
        <dbReference type="ARBA" id="ARBA00000085"/>
    </source>
</evidence>
<feature type="domain" description="Histidine kinase" evidence="9">
    <location>
        <begin position="45"/>
        <end position="152"/>
    </location>
</feature>
<evidence type="ECO:0000256" key="2">
    <source>
        <dbReference type="ARBA" id="ARBA00012438"/>
    </source>
</evidence>
<reference evidence="10 11" key="1">
    <citation type="submission" date="2024-09" db="EMBL/GenBank/DDBJ databases">
        <authorList>
            <person name="Sun Q."/>
            <person name="Mori K."/>
        </authorList>
    </citation>
    <scope>NUCLEOTIDE SEQUENCE [LARGE SCALE GENOMIC DNA]</scope>
    <source>
        <strain evidence="10 11">CCM 7759</strain>
    </source>
</reference>
<accession>A0ABV6DMG5</accession>
<dbReference type="Proteomes" id="UP001589776">
    <property type="component" value="Unassembled WGS sequence"/>
</dbReference>
<dbReference type="EC" id="2.7.13.3" evidence="2"/>
<dbReference type="PANTHER" id="PTHR43065:SF10">
    <property type="entry name" value="PEROXIDE STRESS-ACTIVATED HISTIDINE KINASE MAK3"/>
    <property type="match status" value="1"/>
</dbReference>
<dbReference type="InterPro" id="IPR036890">
    <property type="entry name" value="HATPase_C_sf"/>
</dbReference>
<evidence type="ECO:0000256" key="4">
    <source>
        <dbReference type="ARBA" id="ARBA00022679"/>
    </source>
</evidence>
<keyword evidence="6" id="KW-0418">Kinase</keyword>
<keyword evidence="3" id="KW-0597">Phosphoprotein</keyword>
<proteinExistence type="predicted"/>
<name>A0ABV6DMG5_9BACL</name>
<dbReference type="EMBL" id="JBHLWN010000063">
    <property type="protein sequence ID" value="MFC0213798.1"/>
    <property type="molecule type" value="Genomic_DNA"/>
</dbReference>
<dbReference type="InterPro" id="IPR003594">
    <property type="entry name" value="HATPase_dom"/>
</dbReference>
<dbReference type="GO" id="GO:0005524">
    <property type="term" value="F:ATP binding"/>
    <property type="evidence" value="ECO:0007669"/>
    <property type="project" value="UniProtKB-KW"/>
</dbReference>
<dbReference type="SUPFAM" id="SSF55874">
    <property type="entry name" value="ATPase domain of HSP90 chaperone/DNA topoisomerase II/histidine kinase"/>
    <property type="match status" value="1"/>
</dbReference>
<evidence type="ECO:0000313" key="10">
    <source>
        <dbReference type="EMBL" id="MFC0213798.1"/>
    </source>
</evidence>
<keyword evidence="4" id="KW-0808">Transferase</keyword>
<evidence type="ECO:0000256" key="6">
    <source>
        <dbReference type="ARBA" id="ARBA00022777"/>
    </source>
</evidence>
<dbReference type="InterPro" id="IPR005467">
    <property type="entry name" value="His_kinase_dom"/>
</dbReference>
<dbReference type="SMART" id="SM00387">
    <property type="entry name" value="HATPase_c"/>
    <property type="match status" value="1"/>
</dbReference>
<dbReference type="PANTHER" id="PTHR43065">
    <property type="entry name" value="SENSOR HISTIDINE KINASE"/>
    <property type="match status" value="1"/>
</dbReference>
<dbReference type="InterPro" id="IPR035919">
    <property type="entry name" value="EAL_sf"/>
</dbReference>
<dbReference type="Pfam" id="PF02518">
    <property type="entry name" value="HATPase_c"/>
    <property type="match status" value="1"/>
</dbReference>
<protein>
    <recommendedName>
        <fullName evidence="2">histidine kinase</fullName>
        <ecNumber evidence="2">2.7.13.3</ecNumber>
    </recommendedName>
</protein>
<comment type="caution">
    <text evidence="10">The sequence shown here is derived from an EMBL/GenBank/DDBJ whole genome shotgun (WGS) entry which is preliminary data.</text>
</comment>
<dbReference type="Gene3D" id="3.30.565.10">
    <property type="entry name" value="Histidine kinase-like ATPase, C-terminal domain"/>
    <property type="match status" value="1"/>
</dbReference>
<dbReference type="SUPFAM" id="SSF141868">
    <property type="entry name" value="EAL domain-like"/>
    <property type="match status" value="1"/>
</dbReference>
<keyword evidence="11" id="KW-1185">Reference proteome</keyword>
<evidence type="ECO:0000256" key="7">
    <source>
        <dbReference type="ARBA" id="ARBA00022840"/>
    </source>
</evidence>
<keyword evidence="5" id="KW-0547">Nucleotide-binding</keyword>
<evidence type="ECO:0000313" key="11">
    <source>
        <dbReference type="Proteomes" id="UP001589776"/>
    </source>
</evidence>
<dbReference type="RefSeq" id="WP_377471135.1">
    <property type="nucleotide sequence ID" value="NZ_JBHLWN010000063.1"/>
</dbReference>